<dbReference type="Pfam" id="PF00400">
    <property type="entry name" value="WD40"/>
    <property type="match status" value="3"/>
</dbReference>
<dbReference type="PROSITE" id="PS50082">
    <property type="entry name" value="WD_REPEATS_2"/>
    <property type="match status" value="2"/>
</dbReference>
<sequence>MQNIQQVHTETICQCWAGCAGRCSVGFSQKTAIFLTASQDRHIRLYNSGDGSYKLFSSLRAREVGWSIIDVAFSPNKENYVYSTWSSALHLCSVNGSMDHQEPLSLLNTGRRFCVFSVVFSSDGKELLCGANDGSLYIYDLQRHSHSCARVRREQRRLRGRLIAHNLQRRRRRPHQGVGQTDVGESSPKQVGILAGHMDGITFIDSRGDGRHLISNSKDQSIKLWDVRVFFRGAGGGEVAQGRARAGVGLQVARIYNSKSKLEGDTSVMTYRGHMVIKSWLGVDFHKQNNRPEIYLYRVRHWEIYDALTGKIEDNINGHVACVRDVAWHPTRNEILSSSWDGMVGRWTYIDKDSLEETEEWELEKMITYKRSQPLRRSLRLALKKKRSRLRFSRIRNFVLT</sequence>
<protein>
    <submittedName>
        <fullName evidence="2">Uncharacterized protein</fullName>
    </submittedName>
</protein>
<organism evidence="2 3">
    <name type="scientific">Molorchus minor</name>
    <dbReference type="NCBI Taxonomy" id="1323400"/>
    <lineage>
        <taxon>Eukaryota</taxon>
        <taxon>Metazoa</taxon>
        <taxon>Ecdysozoa</taxon>
        <taxon>Arthropoda</taxon>
        <taxon>Hexapoda</taxon>
        <taxon>Insecta</taxon>
        <taxon>Pterygota</taxon>
        <taxon>Neoptera</taxon>
        <taxon>Endopterygota</taxon>
        <taxon>Coleoptera</taxon>
        <taxon>Polyphaga</taxon>
        <taxon>Cucujiformia</taxon>
        <taxon>Chrysomeloidea</taxon>
        <taxon>Cerambycidae</taxon>
        <taxon>Lamiinae</taxon>
        <taxon>Monochamini</taxon>
        <taxon>Molorchus</taxon>
    </lineage>
</organism>
<proteinExistence type="predicted"/>
<dbReference type="Gene3D" id="2.130.10.10">
    <property type="entry name" value="YVTN repeat-like/Quinoprotein amine dehydrogenase"/>
    <property type="match status" value="2"/>
</dbReference>
<dbReference type="EMBL" id="JAPWTJ010001117">
    <property type="protein sequence ID" value="KAJ8973770.1"/>
    <property type="molecule type" value="Genomic_DNA"/>
</dbReference>
<evidence type="ECO:0000256" key="1">
    <source>
        <dbReference type="PROSITE-ProRule" id="PRU00221"/>
    </source>
</evidence>
<gene>
    <name evidence="2" type="ORF">NQ317_002973</name>
</gene>
<dbReference type="PANTHER" id="PTHR19847:SF7">
    <property type="entry name" value="DDB1- AND CUL4-ASSOCIATED FACTOR 11"/>
    <property type="match status" value="1"/>
</dbReference>
<comment type="caution">
    <text evidence="2">The sequence shown here is derived from an EMBL/GenBank/DDBJ whole genome shotgun (WGS) entry which is preliminary data.</text>
</comment>
<reference evidence="2" key="1">
    <citation type="journal article" date="2023" name="Insect Mol. Biol.">
        <title>Genome sequencing provides insights into the evolution of gene families encoding plant cell wall-degrading enzymes in longhorned beetles.</title>
        <authorList>
            <person name="Shin N.R."/>
            <person name="Okamura Y."/>
            <person name="Kirsch R."/>
            <person name="Pauchet Y."/>
        </authorList>
    </citation>
    <scope>NUCLEOTIDE SEQUENCE</scope>
    <source>
        <strain evidence="2">MMC_N1</strain>
    </source>
</reference>
<dbReference type="InterPro" id="IPR036322">
    <property type="entry name" value="WD40_repeat_dom_sf"/>
</dbReference>
<dbReference type="Proteomes" id="UP001162164">
    <property type="component" value="Unassembled WGS sequence"/>
</dbReference>
<dbReference type="SMART" id="SM00320">
    <property type="entry name" value="WD40"/>
    <property type="match status" value="4"/>
</dbReference>
<dbReference type="InterPro" id="IPR015943">
    <property type="entry name" value="WD40/YVTN_repeat-like_dom_sf"/>
</dbReference>
<name>A0ABQ9J716_9CUCU</name>
<keyword evidence="3" id="KW-1185">Reference proteome</keyword>
<evidence type="ECO:0000313" key="2">
    <source>
        <dbReference type="EMBL" id="KAJ8973770.1"/>
    </source>
</evidence>
<keyword evidence="1" id="KW-0853">WD repeat</keyword>
<accession>A0ABQ9J716</accession>
<evidence type="ECO:0000313" key="3">
    <source>
        <dbReference type="Proteomes" id="UP001162164"/>
    </source>
</evidence>
<dbReference type="PROSITE" id="PS50294">
    <property type="entry name" value="WD_REPEATS_REGION"/>
    <property type="match status" value="2"/>
</dbReference>
<dbReference type="InterPro" id="IPR051859">
    <property type="entry name" value="DCAF"/>
</dbReference>
<dbReference type="InterPro" id="IPR001680">
    <property type="entry name" value="WD40_rpt"/>
</dbReference>
<dbReference type="SUPFAM" id="SSF50978">
    <property type="entry name" value="WD40 repeat-like"/>
    <property type="match status" value="1"/>
</dbReference>
<feature type="repeat" description="WD" evidence="1">
    <location>
        <begin position="194"/>
        <end position="228"/>
    </location>
</feature>
<feature type="repeat" description="WD" evidence="1">
    <location>
        <begin position="316"/>
        <end position="357"/>
    </location>
</feature>
<dbReference type="PANTHER" id="PTHR19847">
    <property type="entry name" value="DDB1- AND CUL4-ASSOCIATED FACTOR 11"/>
    <property type="match status" value="1"/>
</dbReference>